<evidence type="ECO:0000256" key="1">
    <source>
        <dbReference type="SAM" id="Phobius"/>
    </source>
</evidence>
<feature type="transmembrane region" description="Helical" evidence="1">
    <location>
        <begin position="71"/>
        <end position="88"/>
    </location>
</feature>
<protein>
    <submittedName>
        <fullName evidence="2">Uncharacterized protein</fullName>
    </submittedName>
</protein>
<feature type="transmembrane region" description="Helical" evidence="1">
    <location>
        <begin position="100"/>
        <end position="116"/>
    </location>
</feature>
<reference evidence="2" key="1">
    <citation type="submission" date="2023-06" db="EMBL/GenBank/DDBJ databases">
        <title>Genome-scale phylogeny and comparative genomics of the fungal order Sordariales.</title>
        <authorList>
            <consortium name="Lawrence Berkeley National Laboratory"/>
            <person name="Hensen N."/>
            <person name="Bonometti L."/>
            <person name="Westerberg I."/>
            <person name="Brannstrom I.O."/>
            <person name="Guillou S."/>
            <person name="Cros-Aarteil S."/>
            <person name="Calhoun S."/>
            <person name="Haridas S."/>
            <person name="Kuo A."/>
            <person name="Mondo S."/>
            <person name="Pangilinan J."/>
            <person name="Riley R."/>
            <person name="Labutti K."/>
            <person name="Andreopoulos B."/>
            <person name="Lipzen A."/>
            <person name="Chen C."/>
            <person name="Yanf M."/>
            <person name="Daum C."/>
            <person name="Ng V."/>
            <person name="Clum A."/>
            <person name="Steindorff A."/>
            <person name="Ohm R."/>
            <person name="Martin F."/>
            <person name="Silar P."/>
            <person name="Natvig D."/>
            <person name="Lalanne C."/>
            <person name="Gautier V."/>
            <person name="Ament-Velasquez S.L."/>
            <person name="Kruys A."/>
            <person name="Hutchinson M.I."/>
            <person name="Powell A.J."/>
            <person name="Barry K."/>
            <person name="Miller A.N."/>
            <person name="Grigoriev I.V."/>
            <person name="Debuchy R."/>
            <person name="Gladieux P."/>
            <person name="Thoren M.H."/>
            <person name="Johannesson H."/>
        </authorList>
    </citation>
    <scope>NUCLEOTIDE SEQUENCE</scope>
    <source>
        <strain evidence="2">CBS 606.72</strain>
    </source>
</reference>
<proteinExistence type="predicted"/>
<keyword evidence="1" id="KW-1133">Transmembrane helix</keyword>
<accession>A0AA39XC93</accession>
<name>A0AA39XC93_9PEZI</name>
<keyword evidence="3" id="KW-1185">Reference proteome</keyword>
<dbReference type="Proteomes" id="UP001175000">
    <property type="component" value="Unassembled WGS sequence"/>
</dbReference>
<evidence type="ECO:0000313" key="3">
    <source>
        <dbReference type="Proteomes" id="UP001175000"/>
    </source>
</evidence>
<sequence length="122" mass="13636">MTPTLQRLNRMASCLSVLLMHPNRDVKKGNDKHGSVKLENTPLEISGGLWQYAFMPIQPMFMPMKASFPRLALPPCGLVFGALGFLPIPRTPPGMRQDPFLLVSGVLKVFGLRVGGRHERRR</sequence>
<dbReference type="AlphaFoldDB" id="A0AA39XC93"/>
<keyword evidence="1" id="KW-0812">Transmembrane</keyword>
<evidence type="ECO:0000313" key="2">
    <source>
        <dbReference type="EMBL" id="KAK0631278.1"/>
    </source>
</evidence>
<dbReference type="EMBL" id="JAULSU010000001">
    <property type="protein sequence ID" value="KAK0631278.1"/>
    <property type="molecule type" value="Genomic_DNA"/>
</dbReference>
<gene>
    <name evidence="2" type="ORF">B0T14DRAFT_937</name>
</gene>
<comment type="caution">
    <text evidence="2">The sequence shown here is derived from an EMBL/GenBank/DDBJ whole genome shotgun (WGS) entry which is preliminary data.</text>
</comment>
<organism evidence="2 3">
    <name type="scientific">Immersiella caudata</name>
    <dbReference type="NCBI Taxonomy" id="314043"/>
    <lineage>
        <taxon>Eukaryota</taxon>
        <taxon>Fungi</taxon>
        <taxon>Dikarya</taxon>
        <taxon>Ascomycota</taxon>
        <taxon>Pezizomycotina</taxon>
        <taxon>Sordariomycetes</taxon>
        <taxon>Sordariomycetidae</taxon>
        <taxon>Sordariales</taxon>
        <taxon>Lasiosphaeriaceae</taxon>
        <taxon>Immersiella</taxon>
    </lineage>
</organism>
<keyword evidence="1" id="KW-0472">Membrane</keyword>